<protein>
    <submittedName>
        <fullName evidence="1">Uncharacterized protein</fullName>
    </submittedName>
</protein>
<proteinExistence type="predicted"/>
<reference evidence="1" key="1">
    <citation type="submission" date="2020-06" db="EMBL/GenBank/DDBJ databases">
        <title>WGS assembly of Ceratodon purpureus strain R40.</title>
        <authorList>
            <person name="Carey S.B."/>
            <person name="Jenkins J."/>
            <person name="Shu S."/>
            <person name="Lovell J.T."/>
            <person name="Sreedasyam A."/>
            <person name="Maumus F."/>
            <person name="Tiley G.P."/>
            <person name="Fernandez-Pozo N."/>
            <person name="Barry K."/>
            <person name="Chen C."/>
            <person name="Wang M."/>
            <person name="Lipzen A."/>
            <person name="Daum C."/>
            <person name="Saski C.A."/>
            <person name="Payton A.C."/>
            <person name="Mcbreen J.C."/>
            <person name="Conrad R.E."/>
            <person name="Kollar L.M."/>
            <person name="Olsson S."/>
            <person name="Huttunen S."/>
            <person name="Landis J.B."/>
            <person name="Wickett N.J."/>
            <person name="Johnson M.G."/>
            <person name="Rensing S.A."/>
            <person name="Grimwood J."/>
            <person name="Schmutz J."/>
            <person name="Mcdaniel S.F."/>
        </authorList>
    </citation>
    <scope>NUCLEOTIDE SEQUENCE</scope>
    <source>
        <strain evidence="1">R40</strain>
    </source>
</reference>
<organism evidence="1 2">
    <name type="scientific">Ceratodon purpureus</name>
    <name type="common">Fire moss</name>
    <name type="synonym">Dicranum purpureum</name>
    <dbReference type="NCBI Taxonomy" id="3225"/>
    <lineage>
        <taxon>Eukaryota</taxon>
        <taxon>Viridiplantae</taxon>
        <taxon>Streptophyta</taxon>
        <taxon>Embryophyta</taxon>
        <taxon>Bryophyta</taxon>
        <taxon>Bryophytina</taxon>
        <taxon>Bryopsida</taxon>
        <taxon>Dicranidae</taxon>
        <taxon>Pseudoditrichales</taxon>
        <taxon>Ditrichaceae</taxon>
        <taxon>Ceratodon</taxon>
    </lineage>
</organism>
<dbReference type="EMBL" id="CM026426">
    <property type="protein sequence ID" value="KAG0573872.1"/>
    <property type="molecule type" value="Genomic_DNA"/>
</dbReference>
<name>A0A8T0HSD4_CERPU</name>
<comment type="caution">
    <text evidence="1">The sequence shown here is derived from an EMBL/GenBank/DDBJ whole genome shotgun (WGS) entry which is preliminary data.</text>
</comment>
<evidence type="ECO:0000313" key="1">
    <source>
        <dbReference type="EMBL" id="KAG0573872.1"/>
    </source>
</evidence>
<gene>
    <name evidence="1" type="ORF">KC19_VG217100</name>
</gene>
<dbReference type="AlphaFoldDB" id="A0A8T0HSD4"/>
<dbReference type="Proteomes" id="UP000822688">
    <property type="component" value="Chromosome V"/>
</dbReference>
<accession>A0A8T0HSD4</accession>
<evidence type="ECO:0000313" key="2">
    <source>
        <dbReference type="Proteomes" id="UP000822688"/>
    </source>
</evidence>
<sequence>MKSQVMEAARAKHRPEFINRIHEVVVFQPLNPQQICEIVKLQVLIHSPPKTTCRVCCQIAPYICLHTRPKPSPDQPYNGYEILKHVKFCPSCAAGGCEQATTRAPKNPGQ</sequence>
<keyword evidence="2" id="KW-1185">Reference proteome</keyword>